<dbReference type="Proteomes" id="UP000789570">
    <property type="component" value="Unassembled WGS sequence"/>
</dbReference>
<gene>
    <name evidence="2" type="ORF">FCALED_LOCUS15722</name>
</gene>
<reference evidence="2" key="1">
    <citation type="submission" date="2021-06" db="EMBL/GenBank/DDBJ databases">
        <authorList>
            <person name="Kallberg Y."/>
            <person name="Tangrot J."/>
            <person name="Rosling A."/>
        </authorList>
    </citation>
    <scope>NUCLEOTIDE SEQUENCE</scope>
    <source>
        <strain evidence="2">UK204</strain>
    </source>
</reference>
<feature type="region of interest" description="Disordered" evidence="1">
    <location>
        <begin position="1"/>
        <end position="28"/>
    </location>
</feature>
<evidence type="ECO:0000313" key="2">
    <source>
        <dbReference type="EMBL" id="CAG8742538.1"/>
    </source>
</evidence>
<keyword evidence="3" id="KW-1185">Reference proteome</keyword>
<dbReference type="EMBL" id="CAJVPQ010015428">
    <property type="protein sequence ID" value="CAG8742538.1"/>
    <property type="molecule type" value="Genomic_DNA"/>
</dbReference>
<proteinExistence type="predicted"/>
<protein>
    <submittedName>
        <fullName evidence="2">2609_t:CDS:1</fullName>
    </submittedName>
</protein>
<feature type="compositionally biased region" description="Basic and acidic residues" evidence="1">
    <location>
        <begin position="16"/>
        <end position="28"/>
    </location>
</feature>
<feature type="non-terminal residue" evidence="2">
    <location>
        <position position="1"/>
    </location>
</feature>
<accession>A0A9N9IMD1</accession>
<comment type="caution">
    <text evidence="2">The sequence shown here is derived from an EMBL/GenBank/DDBJ whole genome shotgun (WGS) entry which is preliminary data.</text>
</comment>
<evidence type="ECO:0000256" key="1">
    <source>
        <dbReference type="SAM" id="MobiDB-lite"/>
    </source>
</evidence>
<dbReference type="AlphaFoldDB" id="A0A9N9IMD1"/>
<name>A0A9N9IMD1_9GLOM</name>
<evidence type="ECO:0000313" key="3">
    <source>
        <dbReference type="Proteomes" id="UP000789570"/>
    </source>
</evidence>
<organism evidence="2 3">
    <name type="scientific">Funneliformis caledonium</name>
    <dbReference type="NCBI Taxonomy" id="1117310"/>
    <lineage>
        <taxon>Eukaryota</taxon>
        <taxon>Fungi</taxon>
        <taxon>Fungi incertae sedis</taxon>
        <taxon>Mucoromycota</taxon>
        <taxon>Glomeromycotina</taxon>
        <taxon>Glomeromycetes</taxon>
        <taxon>Glomerales</taxon>
        <taxon>Glomeraceae</taxon>
        <taxon>Funneliformis</taxon>
    </lineage>
</organism>
<sequence length="64" mass="7372">DYSMSFDFADAPPDVNTRKEKEKDNKKLKNKEPICKVNNPKQVKKECIPMIIAGDVEVSLIKEY</sequence>